<keyword evidence="2 5" id="KW-0808">Transferase</keyword>
<evidence type="ECO:0000256" key="3">
    <source>
        <dbReference type="ARBA" id="ARBA00022737"/>
    </source>
</evidence>
<dbReference type="KEGG" id="fop:FNB79_09355"/>
<dbReference type="OrthoDB" id="9814490at2"/>
<protein>
    <submittedName>
        <fullName evidence="5">CatB-related O-acetyltransferase</fullName>
    </submittedName>
</protein>
<dbReference type="Pfam" id="PF00132">
    <property type="entry name" value="Hexapep"/>
    <property type="match status" value="1"/>
</dbReference>
<keyword evidence="6" id="KW-1185">Reference proteome</keyword>
<proteinExistence type="inferred from homology"/>
<name>A0A516GRN0_9FLAO</name>
<gene>
    <name evidence="5" type="ORF">FNB79_09355</name>
</gene>
<comment type="similarity">
    <text evidence="1">Belongs to the transferase hexapeptide repeat family.</text>
</comment>
<accession>A0A516GRN0</accession>
<dbReference type="RefSeq" id="WP_143381061.1">
    <property type="nucleotide sequence ID" value="NZ_CP041637.1"/>
</dbReference>
<evidence type="ECO:0000256" key="2">
    <source>
        <dbReference type="ARBA" id="ARBA00022679"/>
    </source>
</evidence>
<dbReference type="InterPro" id="IPR018357">
    <property type="entry name" value="Hexapep_transf_CS"/>
</dbReference>
<sequence>MIDLLKYIYRFFYPVKKKEKLFYTKDFFKNKSYEIGEGTYGNIRVLDYNEGTTLKIGNYSSIAANVTILLGGEHDYNLISTYPFYSLSKDNSLLGKDRESKGDVEIGHDVWIGTNVTILSGVKIGTGAIIGAGSVVTKNIPEFAIYAGSPARFIKMRFDEDQINKIKKMEWWNWSHDKILKNRDILMSTPD</sequence>
<dbReference type="InterPro" id="IPR001451">
    <property type="entry name" value="Hexapep"/>
</dbReference>
<dbReference type="Gene3D" id="2.160.10.10">
    <property type="entry name" value="Hexapeptide repeat proteins"/>
    <property type="match status" value="1"/>
</dbReference>
<dbReference type="InterPro" id="IPR011004">
    <property type="entry name" value="Trimer_LpxA-like_sf"/>
</dbReference>
<dbReference type="PANTHER" id="PTHR43300:SF11">
    <property type="entry name" value="ACETYLTRANSFERASE RV3034C-RELATED"/>
    <property type="match status" value="1"/>
</dbReference>
<evidence type="ECO:0000313" key="5">
    <source>
        <dbReference type="EMBL" id="QDO94174.1"/>
    </source>
</evidence>
<organism evidence="5 6">
    <name type="scientific">Formosa sediminum</name>
    <dbReference type="NCBI Taxonomy" id="2594004"/>
    <lineage>
        <taxon>Bacteria</taxon>
        <taxon>Pseudomonadati</taxon>
        <taxon>Bacteroidota</taxon>
        <taxon>Flavobacteriia</taxon>
        <taxon>Flavobacteriales</taxon>
        <taxon>Flavobacteriaceae</taxon>
        <taxon>Formosa</taxon>
    </lineage>
</organism>
<dbReference type="PROSITE" id="PS00101">
    <property type="entry name" value="HEXAPEP_TRANSFERASES"/>
    <property type="match status" value="1"/>
</dbReference>
<evidence type="ECO:0000256" key="4">
    <source>
        <dbReference type="ARBA" id="ARBA00023315"/>
    </source>
</evidence>
<dbReference type="EMBL" id="CP041637">
    <property type="protein sequence ID" value="QDO94174.1"/>
    <property type="molecule type" value="Genomic_DNA"/>
</dbReference>
<evidence type="ECO:0000313" key="6">
    <source>
        <dbReference type="Proteomes" id="UP000319209"/>
    </source>
</evidence>
<dbReference type="CDD" id="cd03349">
    <property type="entry name" value="LbH_XAT"/>
    <property type="match status" value="1"/>
</dbReference>
<evidence type="ECO:0000256" key="1">
    <source>
        <dbReference type="ARBA" id="ARBA00007274"/>
    </source>
</evidence>
<dbReference type="Proteomes" id="UP000319209">
    <property type="component" value="Chromosome"/>
</dbReference>
<dbReference type="PANTHER" id="PTHR43300">
    <property type="entry name" value="ACETYLTRANSFERASE"/>
    <property type="match status" value="1"/>
</dbReference>
<dbReference type="InterPro" id="IPR050179">
    <property type="entry name" value="Trans_hexapeptide_repeat"/>
</dbReference>
<reference evidence="5 6" key="1">
    <citation type="submission" date="2019-07" db="EMBL/GenBank/DDBJ databases">
        <title>Genome sequencing for Formosa sp. PS13.</title>
        <authorList>
            <person name="Park S.-J."/>
        </authorList>
    </citation>
    <scope>NUCLEOTIDE SEQUENCE [LARGE SCALE GENOMIC DNA]</scope>
    <source>
        <strain evidence="5 6">PS13</strain>
    </source>
</reference>
<dbReference type="SUPFAM" id="SSF51161">
    <property type="entry name" value="Trimeric LpxA-like enzymes"/>
    <property type="match status" value="1"/>
</dbReference>
<dbReference type="GO" id="GO:0016746">
    <property type="term" value="F:acyltransferase activity"/>
    <property type="evidence" value="ECO:0007669"/>
    <property type="project" value="UniProtKB-KW"/>
</dbReference>
<keyword evidence="4" id="KW-0012">Acyltransferase</keyword>
<dbReference type="AlphaFoldDB" id="A0A516GRN0"/>
<keyword evidence="3" id="KW-0677">Repeat</keyword>